<dbReference type="AlphaFoldDB" id="A0A367WMX6"/>
<dbReference type="EMBL" id="JPWH01000032">
    <property type="protein sequence ID" value="RCK41921.1"/>
    <property type="molecule type" value="Genomic_DNA"/>
</dbReference>
<comment type="caution">
    <text evidence="1">The sequence shown here is derived from an EMBL/GenBank/DDBJ whole genome shotgun (WGS) entry which is preliminary data.</text>
</comment>
<gene>
    <name evidence="1" type="ORF">TH25_23275</name>
</gene>
<dbReference type="Proteomes" id="UP000252517">
    <property type="component" value="Unassembled WGS sequence"/>
</dbReference>
<sequence>MPGFIPNPDPLLTLGLVSPFLLFGLAKDKSGTISRKQAATQSGHANTKNHKILIPAPQLVTVSVHSLADTP</sequence>
<protein>
    <submittedName>
        <fullName evidence="1">Uncharacterized protein</fullName>
    </submittedName>
</protein>
<accession>A0A367WMX6</accession>
<name>A0A367WMX6_9PROT</name>
<evidence type="ECO:0000313" key="2">
    <source>
        <dbReference type="Proteomes" id="UP000252517"/>
    </source>
</evidence>
<proteinExistence type="predicted"/>
<organism evidence="1 2">
    <name type="scientific">Thalassospira profundimaris</name>
    <dbReference type="NCBI Taxonomy" id="502049"/>
    <lineage>
        <taxon>Bacteria</taxon>
        <taxon>Pseudomonadati</taxon>
        <taxon>Pseudomonadota</taxon>
        <taxon>Alphaproteobacteria</taxon>
        <taxon>Rhodospirillales</taxon>
        <taxon>Thalassospiraceae</taxon>
        <taxon>Thalassospira</taxon>
    </lineage>
</organism>
<evidence type="ECO:0000313" key="1">
    <source>
        <dbReference type="EMBL" id="RCK41921.1"/>
    </source>
</evidence>
<reference evidence="1 2" key="1">
    <citation type="submission" date="2014-07" db="EMBL/GenBank/DDBJ databases">
        <title>Draft genome sequence of Thalassospira profundimaris S25-3-2.</title>
        <authorList>
            <person name="Lai Q."/>
            <person name="Shao Z."/>
        </authorList>
    </citation>
    <scope>NUCLEOTIDE SEQUENCE [LARGE SCALE GENOMIC DNA]</scope>
    <source>
        <strain evidence="1 2">S25-3-2</strain>
    </source>
</reference>